<gene>
    <name evidence="1" type="ORF">BSTOLATCC_MIC1569</name>
</gene>
<dbReference type="EMBL" id="CAJZBQ010000002">
    <property type="protein sequence ID" value="CAG9310729.1"/>
    <property type="molecule type" value="Genomic_DNA"/>
</dbReference>
<proteinExistence type="predicted"/>
<dbReference type="AlphaFoldDB" id="A0AAU9I6H3"/>
<dbReference type="Proteomes" id="UP001162131">
    <property type="component" value="Unassembled WGS sequence"/>
</dbReference>
<sequence>MMDNSSFNVKLEDISGMRLSKKAILTSKWALSMEVIEELIKDLSQYKEVGTKDFVTMRDEINNALKGYNDAKINLKNWIALQDKITGISIERKLLDATAEINKNYTIKSKVWQTETVETSYHNTLCSRCNTLCHERCGLQYTINTNANIFTGCACMDDVKCNVCSCDYTVHFHDKKKPVRVEKEITSVLAGMKEKYEVSTKNYEIKSKEESKCILESEDCNNKVKSAQQKITESVKRLLVVNPDYNILNEIEYDIKKNQHELDNEKDMKIRTEKNSIIKALTEIAHSISSLFK</sequence>
<keyword evidence="2" id="KW-1185">Reference proteome</keyword>
<accession>A0AAU9I6H3</accession>
<protein>
    <submittedName>
        <fullName evidence="1">Uncharacterized protein</fullName>
    </submittedName>
</protein>
<organism evidence="1 2">
    <name type="scientific">Blepharisma stoltei</name>
    <dbReference type="NCBI Taxonomy" id="1481888"/>
    <lineage>
        <taxon>Eukaryota</taxon>
        <taxon>Sar</taxon>
        <taxon>Alveolata</taxon>
        <taxon>Ciliophora</taxon>
        <taxon>Postciliodesmatophora</taxon>
        <taxon>Heterotrichea</taxon>
        <taxon>Heterotrichida</taxon>
        <taxon>Blepharismidae</taxon>
        <taxon>Blepharisma</taxon>
    </lineage>
</organism>
<reference evidence="1" key="1">
    <citation type="submission" date="2021-09" db="EMBL/GenBank/DDBJ databases">
        <authorList>
            <consortium name="AG Swart"/>
            <person name="Singh M."/>
            <person name="Singh A."/>
            <person name="Seah K."/>
            <person name="Emmerich C."/>
        </authorList>
    </citation>
    <scope>NUCLEOTIDE SEQUENCE</scope>
    <source>
        <strain evidence="1">ATCC30299</strain>
    </source>
</reference>
<dbReference type="PANTHER" id="PTHR32046:SF12">
    <property type="entry name" value="AIG1-TYPE G DOMAIN-CONTAINING PROTEIN"/>
    <property type="match status" value="1"/>
</dbReference>
<name>A0AAU9I6H3_9CILI</name>
<comment type="caution">
    <text evidence="1">The sequence shown here is derived from an EMBL/GenBank/DDBJ whole genome shotgun (WGS) entry which is preliminary data.</text>
</comment>
<dbReference type="PANTHER" id="PTHR32046">
    <property type="entry name" value="G DOMAIN-CONTAINING PROTEIN"/>
    <property type="match status" value="1"/>
</dbReference>
<evidence type="ECO:0000313" key="2">
    <source>
        <dbReference type="Proteomes" id="UP001162131"/>
    </source>
</evidence>
<evidence type="ECO:0000313" key="1">
    <source>
        <dbReference type="EMBL" id="CAG9310729.1"/>
    </source>
</evidence>